<evidence type="ECO:0000256" key="3">
    <source>
        <dbReference type="ARBA" id="ARBA00023125"/>
    </source>
</evidence>
<dbReference type="Gene3D" id="1.10.150.130">
    <property type="match status" value="1"/>
</dbReference>
<gene>
    <name evidence="8" type="ORF">EU555_30020</name>
</gene>
<dbReference type="Gene3D" id="1.10.443.10">
    <property type="entry name" value="Intergrase catalytic core"/>
    <property type="match status" value="1"/>
</dbReference>
<dbReference type="OrthoDB" id="9801717at2"/>
<keyword evidence="9" id="KW-1185">Reference proteome</keyword>
<evidence type="ECO:0000313" key="8">
    <source>
        <dbReference type="EMBL" id="TGD94957.1"/>
    </source>
</evidence>
<dbReference type="Proteomes" id="UP000297535">
    <property type="component" value="Unassembled WGS sequence"/>
</dbReference>
<comment type="similarity">
    <text evidence="1">Belongs to the 'phage' integrase family.</text>
</comment>
<dbReference type="PANTHER" id="PTHR30349">
    <property type="entry name" value="PHAGE INTEGRASE-RELATED"/>
    <property type="match status" value="1"/>
</dbReference>
<dbReference type="InterPro" id="IPR010998">
    <property type="entry name" value="Integrase_recombinase_N"/>
</dbReference>
<dbReference type="InterPro" id="IPR050090">
    <property type="entry name" value="Tyrosine_recombinase_XerCD"/>
</dbReference>
<dbReference type="InterPro" id="IPR011010">
    <property type="entry name" value="DNA_brk_join_enz"/>
</dbReference>
<evidence type="ECO:0000259" key="6">
    <source>
        <dbReference type="PROSITE" id="PS51898"/>
    </source>
</evidence>
<dbReference type="PANTHER" id="PTHR30349:SF64">
    <property type="entry name" value="PROPHAGE INTEGRASE INTD-RELATED"/>
    <property type="match status" value="1"/>
</dbReference>
<name>A0A4Z0NH17_9HYPH</name>
<dbReference type="GO" id="GO:0003677">
    <property type="term" value="F:DNA binding"/>
    <property type="evidence" value="ECO:0007669"/>
    <property type="project" value="UniProtKB-UniRule"/>
</dbReference>
<dbReference type="AlphaFoldDB" id="A0A4Z0NH17"/>
<proteinExistence type="inferred from homology"/>
<dbReference type="InterPro" id="IPR002104">
    <property type="entry name" value="Integrase_catalytic"/>
</dbReference>
<dbReference type="InterPro" id="IPR013762">
    <property type="entry name" value="Integrase-like_cat_sf"/>
</dbReference>
<dbReference type="CDD" id="cd00796">
    <property type="entry name" value="INT_Rci_Hp1_C"/>
    <property type="match status" value="1"/>
</dbReference>
<evidence type="ECO:0000256" key="1">
    <source>
        <dbReference type="ARBA" id="ARBA00008857"/>
    </source>
</evidence>
<dbReference type="GO" id="GO:0006310">
    <property type="term" value="P:DNA recombination"/>
    <property type="evidence" value="ECO:0007669"/>
    <property type="project" value="UniProtKB-KW"/>
</dbReference>
<keyword evidence="3 5" id="KW-0238">DNA-binding</keyword>
<dbReference type="PROSITE" id="PS51900">
    <property type="entry name" value="CB"/>
    <property type="match status" value="1"/>
</dbReference>
<keyword evidence="4" id="KW-0233">DNA recombination</keyword>
<evidence type="ECO:0000313" key="9">
    <source>
        <dbReference type="Proteomes" id="UP000297535"/>
    </source>
</evidence>
<evidence type="ECO:0000256" key="5">
    <source>
        <dbReference type="PROSITE-ProRule" id="PRU01248"/>
    </source>
</evidence>
<dbReference type="SUPFAM" id="SSF56349">
    <property type="entry name" value="DNA breaking-rejoining enzymes"/>
    <property type="match status" value="1"/>
</dbReference>
<evidence type="ECO:0000256" key="4">
    <source>
        <dbReference type="ARBA" id="ARBA00023172"/>
    </source>
</evidence>
<accession>A0A4Z0NH17</accession>
<dbReference type="GO" id="GO:0015074">
    <property type="term" value="P:DNA integration"/>
    <property type="evidence" value="ECO:0007669"/>
    <property type="project" value="UniProtKB-KW"/>
</dbReference>
<dbReference type="InterPro" id="IPR044068">
    <property type="entry name" value="CB"/>
</dbReference>
<evidence type="ECO:0000259" key="7">
    <source>
        <dbReference type="PROSITE" id="PS51900"/>
    </source>
</evidence>
<dbReference type="PROSITE" id="PS51898">
    <property type="entry name" value="TYR_RECOMBINASE"/>
    <property type="match status" value="1"/>
</dbReference>
<dbReference type="RefSeq" id="WP_135419012.1">
    <property type="nucleotide sequence ID" value="NZ_SRLB01000035.1"/>
</dbReference>
<evidence type="ECO:0000256" key="2">
    <source>
        <dbReference type="ARBA" id="ARBA00022908"/>
    </source>
</evidence>
<protein>
    <submittedName>
        <fullName evidence="8">Site-specific integrase</fullName>
    </submittedName>
</protein>
<sequence>MASVYKRGQTYWIRFQWHGREVRRSARTTSKAVAQQYLAQVLEEHRRLDRGGRPRRSYKETLERFAFEFMPTLRPATQRRYRSSFRLLEPHFGDCYLDEINKTRLSDYVTARRRGGAMGATIRRDLATLSGVCSCAVAWDYIDLNPVKAFDKRHIREAPPRTSFPSEAEVERLVAHASPMVGRIIQLLAATGMRQEEAVSLEWSQVSIERREIRLTKTKTSSPRVVPLSDEALAVLIGTPRHITRHHVFWNGDGRRYTHFASQYRNIAKRAGVPWRCHDLRHRFASVFLMKTGDLAALQAILGHRTVAMTMRYSHLVTDHLHRAMAKLGTSLGTNTAESDEVRVGQSRLSH</sequence>
<organism evidence="8 9">
    <name type="scientific">Methylobacterium nonmethylotrophicum</name>
    <dbReference type="NCBI Taxonomy" id="1141884"/>
    <lineage>
        <taxon>Bacteria</taxon>
        <taxon>Pseudomonadati</taxon>
        <taxon>Pseudomonadota</taxon>
        <taxon>Alphaproteobacteria</taxon>
        <taxon>Hyphomicrobiales</taxon>
        <taxon>Methylobacteriaceae</taxon>
        <taxon>Methylobacterium</taxon>
    </lineage>
</organism>
<dbReference type="Pfam" id="PF00589">
    <property type="entry name" value="Phage_integrase"/>
    <property type="match status" value="1"/>
</dbReference>
<feature type="domain" description="Core-binding (CB)" evidence="7">
    <location>
        <begin position="60"/>
        <end position="137"/>
    </location>
</feature>
<keyword evidence="2" id="KW-0229">DNA integration</keyword>
<comment type="caution">
    <text evidence="8">The sequence shown here is derived from an EMBL/GenBank/DDBJ whole genome shotgun (WGS) entry which is preliminary data.</text>
</comment>
<dbReference type="EMBL" id="SRLB01000035">
    <property type="protein sequence ID" value="TGD94957.1"/>
    <property type="molecule type" value="Genomic_DNA"/>
</dbReference>
<reference evidence="8 9" key="1">
    <citation type="submission" date="2019-04" db="EMBL/GenBank/DDBJ databases">
        <authorList>
            <person name="Feng G."/>
            <person name="Zhu H."/>
        </authorList>
    </citation>
    <scope>NUCLEOTIDE SEQUENCE [LARGE SCALE GENOMIC DNA]</scope>
    <source>
        <strain evidence="8 9">6HR-1</strain>
    </source>
</reference>
<feature type="domain" description="Tyr recombinase" evidence="6">
    <location>
        <begin position="160"/>
        <end position="326"/>
    </location>
</feature>